<keyword evidence="2" id="KW-1185">Reference proteome</keyword>
<dbReference type="Pfam" id="PF19449">
    <property type="entry name" value="DUF5987"/>
    <property type="match status" value="1"/>
</dbReference>
<comment type="caution">
    <text evidence="1">The sequence shown here is derived from an EMBL/GenBank/DDBJ whole genome shotgun (WGS) entry which is preliminary data.</text>
</comment>
<name>A0A937JP74_9ACTN</name>
<proteinExistence type="predicted"/>
<evidence type="ECO:0000313" key="1">
    <source>
        <dbReference type="EMBL" id="MBL1086529.1"/>
    </source>
</evidence>
<sequence>MQTLEAFADTLIPGQRRFAGDLAVAGAVSGPGAVQAGVIATLTSPELPLAPLLPELAALLNARAVVYATSHLVLLPITVPAFVGLSFRHRTALVQGLFGPEDPDRAIWQVLSLLTGLAFDTAAHLDTRQAVSTGHPGLTWLGFPRPGTDGLWRFTDYSYGRALATPHPATTDSGSPA</sequence>
<dbReference type="Proteomes" id="UP000661858">
    <property type="component" value="Unassembled WGS sequence"/>
</dbReference>
<reference evidence="1" key="1">
    <citation type="submission" date="2021-01" db="EMBL/GenBank/DDBJ databases">
        <title>WGS of actinomycetes isolated from Thailand.</title>
        <authorList>
            <person name="Thawai C."/>
        </authorList>
    </citation>
    <scope>NUCLEOTIDE SEQUENCE</scope>
    <source>
        <strain evidence="1">RCU-197</strain>
    </source>
</reference>
<evidence type="ECO:0000313" key="2">
    <source>
        <dbReference type="Proteomes" id="UP000661858"/>
    </source>
</evidence>
<dbReference type="AlphaFoldDB" id="A0A937JP74"/>
<dbReference type="EMBL" id="JAERRK010000023">
    <property type="protein sequence ID" value="MBL1086529.1"/>
    <property type="molecule type" value="Genomic_DNA"/>
</dbReference>
<organism evidence="1 2">
    <name type="scientific">Streptomyces actinomycinicus</name>
    <dbReference type="NCBI Taxonomy" id="1695166"/>
    <lineage>
        <taxon>Bacteria</taxon>
        <taxon>Bacillati</taxon>
        <taxon>Actinomycetota</taxon>
        <taxon>Actinomycetes</taxon>
        <taxon>Kitasatosporales</taxon>
        <taxon>Streptomycetaceae</taxon>
        <taxon>Streptomyces</taxon>
    </lineage>
</organism>
<dbReference type="InterPro" id="IPR046029">
    <property type="entry name" value="DUF5987"/>
</dbReference>
<gene>
    <name evidence="1" type="ORF">JK359_32005</name>
</gene>
<accession>A0A937JP74</accession>
<protein>
    <submittedName>
        <fullName evidence="1">Regulator</fullName>
    </submittedName>
</protein>